<evidence type="ECO:0000313" key="10">
    <source>
        <dbReference type="Proteomes" id="UP000553632"/>
    </source>
</evidence>
<comment type="subcellular location">
    <subcellularLocation>
        <location evidence="1">Nucleus</location>
    </subcellularLocation>
</comment>
<dbReference type="InterPro" id="IPR035979">
    <property type="entry name" value="RBD_domain_sf"/>
</dbReference>
<protein>
    <recommendedName>
        <fullName evidence="8">RRM domain-containing protein</fullName>
    </recommendedName>
</protein>
<evidence type="ECO:0000256" key="7">
    <source>
        <dbReference type="SAM" id="MobiDB-lite"/>
    </source>
</evidence>
<feature type="compositionally biased region" description="Low complexity" evidence="7">
    <location>
        <begin position="152"/>
        <end position="162"/>
    </location>
</feature>
<dbReference type="SUPFAM" id="SSF54928">
    <property type="entry name" value="RNA-binding domain, RBD"/>
    <property type="match status" value="1"/>
</dbReference>
<dbReference type="InterPro" id="IPR000504">
    <property type="entry name" value="RRM_dom"/>
</dbReference>
<evidence type="ECO:0000256" key="1">
    <source>
        <dbReference type="ARBA" id="ARBA00004123"/>
    </source>
</evidence>
<evidence type="ECO:0000256" key="3">
    <source>
        <dbReference type="ARBA" id="ARBA00022884"/>
    </source>
</evidence>
<keyword evidence="4" id="KW-0508">mRNA splicing</keyword>
<dbReference type="GO" id="GO:0000398">
    <property type="term" value="P:mRNA splicing, via spliceosome"/>
    <property type="evidence" value="ECO:0007669"/>
    <property type="project" value="TreeGrafter"/>
</dbReference>
<comment type="caution">
    <text evidence="9">The sequence shown here is derived from an EMBL/GenBank/DDBJ whole genome shotgun (WGS) entry which is preliminary data.</text>
</comment>
<feature type="compositionally biased region" description="Basic residues" evidence="7">
    <location>
        <begin position="1"/>
        <end position="12"/>
    </location>
</feature>
<evidence type="ECO:0000256" key="5">
    <source>
        <dbReference type="ARBA" id="ARBA00023242"/>
    </source>
</evidence>
<dbReference type="GO" id="GO:0003723">
    <property type="term" value="F:RNA binding"/>
    <property type="evidence" value="ECO:0007669"/>
    <property type="project" value="UniProtKB-UniRule"/>
</dbReference>
<dbReference type="PANTHER" id="PTHR15481:SF0">
    <property type="entry name" value="LD23870P-RELATED"/>
    <property type="match status" value="1"/>
</dbReference>
<dbReference type="Proteomes" id="UP000553632">
    <property type="component" value="Unassembled WGS sequence"/>
</dbReference>
<keyword evidence="5" id="KW-0539">Nucleus</keyword>
<dbReference type="GO" id="GO:0005654">
    <property type="term" value="C:nucleoplasm"/>
    <property type="evidence" value="ECO:0007669"/>
    <property type="project" value="TreeGrafter"/>
</dbReference>
<feature type="region of interest" description="Disordered" evidence="7">
    <location>
        <begin position="97"/>
        <end position="162"/>
    </location>
</feature>
<name>A0A7J6NQU2_PEROL</name>
<keyword evidence="10" id="KW-1185">Reference proteome</keyword>
<feature type="compositionally biased region" description="Basic and acidic residues" evidence="7">
    <location>
        <begin position="107"/>
        <end position="119"/>
    </location>
</feature>
<dbReference type="PROSITE" id="PS50102">
    <property type="entry name" value="RRM"/>
    <property type="match status" value="1"/>
</dbReference>
<feature type="domain" description="RRM" evidence="8">
    <location>
        <begin position="20"/>
        <end position="98"/>
    </location>
</feature>
<sequence length="162" mass="18248">SADVGHHHHHHQSTSTTTTTTLHVSNLTRNINEDHLYEIFGTFAEVVDVDLAIDDKVNLPKGYAHIILPNREAAKDAIYHLDHAQIDGNVINIRFAHNSGGGGGGGDKTRDHRDDEGSKRNSRSRSYDDDEDDDSKRRRRRPRSTTLHRGDNNNNNNNNDVR</sequence>
<accession>A0A7J6NQU2</accession>
<dbReference type="SMART" id="SM00360">
    <property type="entry name" value="RRM"/>
    <property type="match status" value="1"/>
</dbReference>
<dbReference type="GO" id="GO:0005737">
    <property type="term" value="C:cytoplasm"/>
    <property type="evidence" value="ECO:0007669"/>
    <property type="project" value="TreeGrafter"/>
</dbReference>
<evidence type="ECO:0000256" key="6">
    <source>
        <dbReference type="PROSITE-ProRule" id="PRU00176"/>
    </source>
</evidence>
<keyword evidence="3 6" id="KW-0694">RNA-binding</keyword>
<organism evidence="9 10">
    <name type="scientific">Perkinsus olseni</name>
    <name type="common">Perkinsus atlanticus</name>
    <dbReference type="NCBI Taxonomy" id="32597"/>
    <lineage>
        <taxon>Eukaryota</taxon>
        <taxon>Sar</taxon>
        <taxon>Alveolata</taxon>
        <taxon>Perkinsozoa</taxon>
        <taxon>Perkinsea</taxon>
        <taxon>Perkinsida</taxon>
        <taxon>Perkinsidae</taxon>
        <taxon>Perkinsus</taxon>
    </lineage>
</organism>
<evidence type="ECO:0000256" key="4">
    <source>
        <dbReference type="ARBA" id="ARBA00023187"/>
    </source>
</evidence>
<dbReference type="AlphaFoldDB" id="A0A7J6NQU2"/>
<dbReference type="EMBL" id="JABANO010040252">
    <property type="protein sequence ID" value="KAF4686148.1"/>
    <property type="molecule type" value="Genomic_DNA"/>
</dbReference>
<reference evidence="9 10" key="1">
    <citation type="submission" date="2020-04" db="EMBL/GenBank/DDBJ databases">
        <title>Perkinsus olseni comparative genomics.</title>
        <authorList>
            <person name="Bogema D.R."/>
        </authorList>
    </citation>
    <scope>NUCLEOTIDE SEQUENCE [LARGE SCALE GENOMIC DNA]</scope>
    <source>
        <strain evidence="9 10">ATCC PRA-207</strain>
    </source>
</reference>
<evidence type="ECO:0000256" key="2">
    <source>
        <dbReference type="ARBA" id="ARBA00022664"/>
    </source>
</evidence>
<feature type="non-terminal residue" evidence="9">
    <location>
        <position position="162"/>
    </location>
</feature>
<proteinExistence type="predicted"/>
<dbReference type="Gene3D" id="3.30.70.330">
    <property type="match status" value="1"/>
</dbReference>
<gene>
    <name evidence="9" type="ORF">FOZ63_011376</name>
</gene>
<dbReference type="InterPro" id="IPR012677">
    <property type="entry name" value="Nucleotide-bd_a/b_plait_sf"/>
</dbReference>
<evidence type="ECO:0000313" key="9">
    <source>
        <dbReference type="EMBL" id="KAF4686148.1"/>
    </source>
</evidence>
<feature type="region of interest" description="Disordered" evidence="7">
    <location>
        <begin position="1"/>
        <end position="20"/>
    </location>
</feature>
<evidence type="ECO:0000259" key="8">
    <source>
        <dbReference type="PROSITE" id="PS50102"/>
    </source>
</evidence>
<dbReference type="InterPro" id="IPR034201">
    <property type="entry name" value="RNPS1_RRM"/>
</dbReference>
<keyword evidence="2" id="KW-0507">mRNA processing</keyword>
<dbReference type="CDD" id="cd12365">
    <property type="entry name" value="RRM_RNPS1"/>
    <property type="match status" value="1"/>
</dbReference>
<dbReference type="Pfam" id="PF00076">
    <property type="entry name" value="RRM_1"/>
    <property type="match status" value="1"/>
</dbReference>
<dbReference type="GO" id="GO:0061574">
    <property type="term" value="C:ASAP complex"/>
    <property type="evidence" value="ECO:0007669"/>
    <property type="project" value="TreeGrafter"/>
</dbReference>
<dbReference type="PANTHER" id="PTHR15481">
    <property type="entry name" value="RIBONUCLEIC ACID BINDING PROTEIN S1"/>
    <property type="match status" value="1"/>
</dbReference>